<dbReference type="SUPFAM" id="SSF51430">
    <property type="entry name" value="NAD(P)-linked oxidoreductase"/>
    <property type="match status" value="1"/>
</dbReference>
<name>A0A9X3AN07_9ENTR</name>
<dbReference type="InterPro" id="IPR050523">
    <property type="entry name" value="AKR_Detox_Biosynth"/>
</dbReference>
<dbReference type="GO" id="GO:0005829">
    <property type="term" value="C:cytosol"/>
    <property type="evidence" value="ECO:0007669"/>
    <property type="project" value="UniProtKB-ARBA"/>
</dbReference>
<comment type="caution">
    <text evidence="3">The sequence shown here is derived from an EMBL/GenBank/DDBJ whole genome shotgun (WGS) entry which is preliminary data.</text>
</comment>
<dbReference type="AlphaFoldDB" id="A0A9X3AN07"/>
<dbReference type="RefSeq" id="WP_271122125.1">
    <property type="nucleotide sequence ID" value="NZ_JALHAN010000060.1"/>
</dbReference>
<organism evidence="3 4">
    <name type="scientific">Dryocola boscaweniae</name>
    <dbReference type="NCBI Taxonomy" id="2925397"/>
    <lineage>
        <taxon>Bacteria</taxon>
        <taxon>Pseudomonadati</taxon>
        <taxon>Pseudomonadota</taxon>
        <taxon>Gammaproteobacteria</taxon>
        <taxon>Enterobacterales</taxon>
        <taxon>Enterobacteriaceae</taxon>
        <taxon>Dryocola</taxon>
    </lineage>
</organism>
<dbReference type="Pfam" id="PF00248">
    <property type="entry name" value="Aldo_ket_red"/>
    <property type="match status" value="1"/>
</dbReference>
<accession>A0A9X3AN07</accession>
<evidence type="ECO:0000259" key="2">
    <source>
        <dbReference type="Pfam" id="PF00248"/>
    </source>
</evidence>
<evidence type="ECO:0000313" key="3">
    <source>
        <dbReference type="EMBL" id="MCT4701316.1"/>
    </source>
</evidence>
<keyword evidence="1" id="KW-0560">Oxidoreductase</keyword>
<dbReference type="FunFam" id="3.20.20.100:FF:000004">
    <property type="entry name" value="Oxidoreductase, aldo/keto reductase"/>
    <property type="match status" value="1"/>
</dbReference>
<keyword evidence="4" id="KW-1185">Reference proteome</keyword>
<dbReference type="Proteomes" id="UP001150641">
    <property type="component" value="Unassembled WGS sequence"/>
</dbReference>
<dbReference type="GO" id="GO:0016491">
    <property type="term" value="F:oxidoreductase activity"/>
    <property type="evidence" value="ECO:0007669"/>
    <property type="project" value="UniProtKB-KW"/>
</dbReference>
<gene>
    <name evidence="3" type="ORF">MUA00_05780</name>
</gene>
<dbReference type="EMBL" id="JALHAP010000073">
    <property type="protein sequence ID" value="MCT4701316.1"/>
    <property type="molecule type" value="Genomic_DNA"/>
</dbReference>
<proteinExistence type="predicted"/>
<reference evidence="3" key="1">
    <citation type="submission" date="2022-03" db="EMBL/GenBank/DDBJ databases">
        <title>Proposal of a novel genus Dryocolo and two novel species.</title>
        <authorList>
            <person name="Maddock D.W."/>
            <person name="Brady C.L."/>
            <person name="Denman S."/>
            <person name="Arnold D."/>
        </authorList>
    </citation>
    <scope>NUCLEOTIDE SEQUENCE</scope>
    <source>
        <strain evidence="3">H6W4</strain>
    </source>
</reference>
<dbReference type="InterPro" id="IPR036812">
    <property type="entry name" value="NAD(P)_OxRdtase_dom_sf"/>
</dbReference>
<dbReference type="Gene3D" id="3.20.20.100">
    <property type="entry name" value="NADP-dependent oxidoreductase domain"/>
    <property type="match status" value="1"/>
</dbReference>
<dbReference type="PANTHER" id="PTHR43364:SF18">
    <property type="entry name" value="OXIDOREDUCTASE"/>
    <property type="match status" value="1"/>
</dbReference>
<feature type="domain" description="NADP-dependent oxidoreductase" evidence="2">
    <location>
        <begin position="15"/>
        <end position="321"/>
    </location>
</feature>
<dbReference type="CDD" id="cd19091">
    <property type="entry name" value="AKR_PsAKR"/>
    <property type="match status" value="1"/>
</dbReference>
<evidence type="ECO:0000256" key="1">
    <source>
        <dbReference type="ARBA" id="ARBA00023002"/>
    </source>
</evidence>
<protein>
    <submittedName>
        <fullName evidence="3">Aldo/keto reductase</fullName>
    </submittedName>
</protein>
<dbReference type="PANTHER" id="PTHR43364">
    <property type="entry name" value="NADH-SPECIFIC METHYLGLYOXAL REDUCTASE-RELATED"/>
    <property type="match status" value="1"/>
</dbReference>
<dbReference type="InterPro" id="IPR023210">
    <property type="entry name" value="NADP_OxRdtase_dom"/>
</dbReference>
<evidence type="ECO:0000313" key="4">
    <source>
        <dbReference type="Proteomes" id="UP001150641"/>
    </source>
</evidence>
<sequence>MRYKKLGNTGLFVSELCLGTMTFGGEGGMWGKIGNLAQSDAEKLVGGALDAGINFIDTANVYSEGRSEIITGQALKNLKVPRENVVVATKVFGETGTGGVNSRGSSRYHIINSVKESLQRMQLDHIDLYQLHGFDPATPVEETLRALDTLVQHGHVRYIGVSNWAAWQIMKALGISERLGLARFASLQAYYTIAGRDLERDLVPMLQSEGVGLMVWSPLAGGLLSGKYGRDGKAEEGSRRIEFDFPPVNKDRAFDCVDVMREIADSKGVSVAQIALAWLLHQQVVSSVIIGAKRVDQLNDNIAATEIRFTDDELQKLNAVSELPREYPGWMLERQGEYRRNQLK</sequence>